<dbReference type="Proteomes" id="UP001589833">
    <property type="component" value="Unassembled WGS sequence"/>
</dbReference>
<evidence type="ECO:0000313" key="2">
    <source>
        <dbReference type="Proteomes" id="UP001589833"/>
    </source>
</evidence>
<proteinExistence type="predicted"/>
<dbReference type="Gene3D" id="3.40.50.1820">
    <property type="entry name" value="alpha/beta hydrolase"/>
    <property type="match status" value="1"/>
</dbReference>
<keyword evidence="2" id="KW-1185">Reference proteome</keyword>
<dbReference type="InterPro" id="IPR029058">
    <property type="entry name" value="AB_hydrolase_fold"/>
</dbReference>
<dbReference type="GO" id="GO:0016787">
    <property type="term" value="F:hydrolase activity"/>
    <property type="evidence" value="ECO:0007669"/>
    <property type="project" value="UniProtKB-KW"/>
</dbReference>
<protein>
    <submittedName>
        <fullName evidence="1">Alpha/beta fold hydrolase</fullName>
    </submittedName>
</protein>
<gene>
    <name evidence="1" type="ORF">ACFFH4_26125</name>
</gene>
<comment type="caution">
    <text evidence="1">The sequence shown here is derived from an EMBL/GenBank/DDBJ whole genome shotgun (WGS) entry which is preliminary data.</text>
</comment>
<keyword evidence="1" id="KW-0378">Hydrolase</keyword>
<organism evidence="1 2">
    <name type="scientific">Halalkalibacter alkalisediminis</name>
    <dbReference type="NCBI Taxonomy" id="935616"/>
    <lineage>
        <taxon>Bacteria</taxon>
        <taxon>Bacillati</taxon>
        <taxon>Bacillota</taxon>
        <taxon>Bacilli</taxon>
        <taxon>Bacillales</taxon>
        <taxon>Bacillaceae</taxon>
        <taxon>Halalkalibacter</taxon>
    </lineage>
</organism>
<accession>A0ABV6NNH7</accession>
<dbReference type="EMBL" id="JBHLTR010000122">
    <property type="protein sequence ID" value="MFC0562320.1"/>
    <property type="molecule type" value="Genomic_DNA"/>
</dbReference>
<name>A0ABV6NNH7_9BACI</name>
<reference evidence="1 2" key="1">
    <citation type="submission" date="2024-09" db="EMBL/GenBank/DDBJ databases">
        <authorList>
            <person name="Sun Q."/>
            <person name="Mori K."/>
        </authorList>
    </citation>
    <scope>NUCLEOTIDE SEQUENCE [LARGE SCALE GENOMIC DNA]</scope>
    <source>
        <strain evidence="1 2">NCAIM B.02301</strain>
    </source>
</reference>
<sequence length="94" mass="11129">MPNPFNAKSKEIFLKYGLLMHPSIIKQSLEIRLQYDLKSVLTKFQKPIFWLSGEYDFLYRSCTYVLLEIIPHVQYVEIQNAGHLVHLNQSELFL</sequence>
<evidence type="ECO:0000313" key="1">
    <source>
        <dbReference type="EMBL" id="MFC0562320.1"/>
    </source>
</evidence>
<dbReference type="SUPFAM" id="SSF53474">
    <property type="entry name" value="alpha/beta-Hydrolases"/>
    <property type="match status" value="1"/>
</dbReference>